<dbReference type="InterPro" id="IPR004715">
    <property type="entry name" value="PTS_IIA_fruc"/>
</dbReference>
<dbReference type="NCBIfam" id="TIGR00848">
    <property type="entry name" value="fruA"/>
    <property type="match status" value="1"/>
</dbReference>
<dbReference type="PROSITE" id="PS51094">
    <property type="entry name" value="PTS_EIIA_TYPE_2"/>
    <property type="match status" value="1"/>
</dbReference>
<dbReference type="InterPro" id="IPR002178">
    <property type="entry name" value="PTS_EIIA_type-2_dom"/>
</dbReference>
<dbReference type="PANTHER" id="PTHR47738">
    <property type="entry name" value="PTS SYSTEM FRUCTOSE-LIKE EIIA COMPONENT-RELATED"/>
    <property type="match status" value="1"/>
</dbReference>
<sequence>MNESADRSVDYYIDPSKIFQSGKKTEIFKEMIDDVIKKSAFDFEREEVLEEIEKRESLSTTGFGNGFAIPHGKSSQIHTPIVVLMKTEQKLEWEALDDQPVSIIFLLIVPKEKGEAIHLKLLSRLSYHLMDKKIQEAFKAAETKENCEALLNQLLV</sequence>
<evidence type="ECO:0000259" key="6">
    <source>
        <dbReference type="PROSITE" id="PS51094"/>
    </source>
</evidence>
<organism evidence="7 8">
    <name type="scientific">Alkalibacterium subtropicum</name>
    <dbReference type="NCBI Taxonomy" id="753702"/>
    <lineage>
        <taxon>Bacteria</taxon>
        <taxon>Bacillati</taxon>
        <taxon>Bacillota</taxon>
        <taxon>Bacilli</taxon>
        <taxon>Lactobacillales</taxon>
        <taxon>Carnobacteriaceae</taxon>
        <taxon>Alkalibacterium</taxon>
    </lineage>
</organism>
<evidence type="ECO:0000256" key="1">
    <source>
        <dbReference type="ARBA" id="ARBA00022448"/>
    </source>
</evidence>
<dbReference type="Proteomes" id="UP000199612">
    <property type="component" value="Unassembled WGS sequence"/>
</dbReference>
<reference evidence="8" key="1">
    <citation type="submission" date="2016-10" db="EMBL/GenBank/DDBJ databases">
        <authorList>
            <person name="Varghese N."/>
            <person name="Submissions S."/>
        </authorList>
    </citation>
    <scope>NUCLEOTIDE SEQUENCE [LARGE SCALE GENOMIC DNA]</scope>
    <source>
        <strain evidence="8">DSM 23664</strain>
    </source>
</reference>
<dbReference type="STRING" id="753702.SAMN04488102_10824"/>
<evidence type="ECO:0000256" key="2">
    <source>
        <dbReference type="ARBA" id="ARBA00022553"/>
    </source>
</evidence>
<name>A0A1I1JIT0_9LACT</name>
<accession>A0A1I1JIT0</accession>
<dbReference type="Gene3D" id="3.40.930.10">
    <property type="entry name" value="Mannitol-specific EII, Chain A"/>
    <property type="match status" value="1"/>
</dbReference>
<gene>
    <name evidence="7" type="ORF">SAMN04488102_10824</name>
</gene>
<dbReference type="CDD" id="cd00211">
    <property type="entry name" value="PTS_IIA_fru"/>
    <property type="match status" value="1"/>
</dbReference>
<evidence type="ECO:0000313" key="8">
    <source>
        <dbReference type="Proteomes" id="UP000199612"/>
    </source>
</evidence>
<protein>
    <submittedName>
        <fullName evidence="7">PTS system, fructose-specific IIA component</fullName>
    </submittedName>
</protein>
<dbReference type="InterPro" id="IPR016152">
    <property type="entry name" value="PTrfase/Anion_transptr"/>
</dbReference>
<dbReference type="Pfam" id="PF00359">
    <property type="entry name" value="PTS_EIIA_2"/>
    <property type="match status" value="1"/>
</dbReference>
<keyword evidence="5" id="KW-0598">Phosphotransferase system</keyword>
<keyword evidence="2" id="KW-0597">Phosphoprotein</keyword>
<dbReference type="GO" id="GO:0009401">
    <property type="term" value="P:phosphoenolpyruvate-dependent sugar phosphotransferase system"/>
    <property type="evidence" value="ECO:0007669"/>
    <property type="project" value="UniProtKB-KW"/>
</dbReference>
<evidence type="ECO:0000313" key="7">
    <source>
        <dbReference type="EMBL" id="SFC48519.1"/>
    </source>
</evidence>
<dbReference type="EMBL" id="FOLT01000008">
    <property type="protein sequence ID" value="SFC48519.1"/>
    <property type="molecule type" value="Genomic_DNA"/>
</dbReference>
<dbReference type="InterPro" id="IPR051541">
    <property type="entry name" value="PTS_SugarTrans_NitroReg"/>
</dbReference>
<dbReference type="GO" id="GO:0008982">
    <property type="term" value="F:protein-N(PI)-phosphohistidine-sugar phosphotransferase activity"/>
    <property type="evidence" value="ECO:0007669"/>
    <property type="project" value="InterPro"/>
</dbReference>
<proteinExistence type="predicted"/>
<evidence type="ECO:0000256" key="3">
    <source>
        <dbReference type="ARBA" id="ARBA00022597"/>
    </source>
</evidence>
<keyword evidence="1" id="KW-0813">Transport</keyword>
<dbReference type="GO" id="GO:0016020">
    <property type="term" value="C:membrane"/>
    <property type="evidence" value="ECO:0007669"/>
    <property type="project" value="InterPro"/>
</dbReference>
<keyword evidence="8" id="KW-1185">Reference proteome</keyword>
<keyword evidence="3" id="KW-0762">Sugar transport</keyword>
<dbReference type="RefSeq" id="WP_177188652.1">
    <property type="nucleotide sequence ID" value="NZ_FOLT01000008.1"/>
</dbReference>
<evidence type="ECO:0000256" key="5">
    <source>
        <dbReference type="ARBA" id="ARBA00022683"/>
    </source>
</evidence>
<dbReference type="SUPFAM" id="SSF55804">
    <property type="entry name" value="Phoshotransferase/anion transport protein"/>
    <property type="match status" value="1"/>
</dbReference>
<feature type="domain" description="PTS EIIA type-2" evidence="6">
    <location>
        <begin position="4"/>
        <end position="154"/>
    </location>
</feature>
<dbReference type="AlphaFoldDB" id="A0A1I1JIT0"/>
<evidence type="ECO:0000256" key="4">
    <source>
        <dbReference type="ARBA" id="ARBA00022679"/>
    </source>
</evidence>
<keyword evidence="4" id="KW-0808">Transferase</keyword>